<dbReference type="Pfam" id="PF09994">
    <property type="entry name" value="T6SS_Tle1-like_cat"/>
    <property type="match status" value="1"/>
</dbReference>
<dbReference type="OrthoDB" id="4378831at2"/>
<name>A0A291GFU3_9RHOB</name>
<protein>
    <submittedName>
        <fullName evidence="2">Rhs element Vgr protein</fullName>
    </submittedName>
</protein>
<dbReference type="RefSeq" id="WP_096806526.1">
    <property type="nucleotide sequence ID" value="NZ_CP022196.1"/>
</dbReference>
<feature type="domain" description="T6SS Phospholipase effector Tle1-like catalytic" evidence="1">
    <location>
        <begin position="193"/>
        <end position="285"/>
    </location>
</feature>
<evidence type="ECO:0000259" key="1">
    <source>
        <dbReference type="Pfam" id="PF09994"/>
    </source>
</evidence>
<gene>
    <name evidence="2" type="ORF">CEW89_15685</name>
</gene>
<dbReference type="PANTHER" id="PTHR33840">
    <property type="match status" value="1"/>
</dbReference>
<dbReference type="PANTHER" id="PTHR33840:SF1">
    <property type="entry name" value="TLE1 PHOSPHOLIPASE DOMAIN-CONTAINING PROTEIN"/>
    <property type="match status" value="1"/>
</dbReference>
<accession>A0A291GFU3</accession>
<reference evidence="2 3" key="1">
    <citation type="submission" date="2017-06" db="EMBL/GenBank/DDBJ databases">
        <title>Celeribacter sp. TSPH2 complete genome sequence.</title>
        <authorList>
            <person name="Woo J.-H."/>
            <person name="Kim H.-S."/>
        </authorList>
    </citation>
    <scope>NUCLEOTIDE SEQUENCE [LARGE SCALE GENOMIC DNA]</scope>
    <source>
        <strain evidence="2 3">TSPH2</strain>
    </source>
</reference>
<evidence type="ECO:0000313" key="3">
    <source>
        <dbReference type="Proteomes" id="UP000217935"/>
    </source>
</evidence>
<evidence type="ECO:0000313" key="2">
    <source>
        <dbReference type="EMBL" id="ATG48884.1"/>
    </source>
</evidence>
<dbReference type="STRING" id="1758178.GCA_001550095_02984"/>
<organism evidence="2 3">
    <name type="scientific">Celeribacter ethanolicus</name>
    <dbReference type="NCBI Taxonomy" id="1758178"/>
    <lineage>
        <taxon>Bacteria</taxon>
        <taxon>Pseudomonadati</taxon>
        <taxon>Pseudomonadota</taxon>
        <taxon>Alphaproteobacteria</taxon>
        <taxon>Rhodobacterales</taxon>
        <taxon>Roseobacteraceae</taxon>
        <taxon>Celeribacter</taxon>
    </lineage>
</organism>
<dbReference type="InterPro" id="IPR018712">
    <property type="entry name" value="Tle1-like_cat"/>
</dbReference>
<dbReference type="KEGG" id="ceh:CEW89_15685"/>
<dbReference type="Proteomes" id="UP000217935">
    <property type="component" value="Chromosome"/>
</dbReference>
<keyword evidence="3" id="KW-1185">Reference proteome</keyword>
<sequence length="470" mass="50706">MSVTSSASDQSQDMDRAAGAYAQPCPAVTLEIGVFFDGTGNNAANVRGPSSRISDSYNSSLTNVRLLYDLYEWEKRYWPRNSCGYAVKRHRLYKQGIGTTAGESDWWPSNKVGAAIGMGPTGVESRVFEACLEVGKIINELSPGIEPTEVILDVFGFSRGAAAARYFVNCFRQGFIEYDALDYSLLFGVHMDRNRAHLPEGRKVRIRFVGVFDTVAAVGLGTNDDNGPVNVHMSTAQADGIMHLTAENEYRENFRLNHNTPGGGPFKTCTGAHSDVGGGYAGTGSEALVEKAKTKTFYTRADAEAARARDMALAASQRDSIASFYVDEGWIKPGDPEGGLKNAPGPIVESRPWGLAGLVTKTYSYTTAARLDRDWVELGLSRIPLAMMYDAATAAGVPLDTLPTGGEYEIPAELADMAGTMRAGGTPDEATKRAALFKFGHMSSNFDKIGMSPEPAFKRSVDYNIAGKAK</sequence>
<dbReference type="AlphaFoldDB" id="A0A291GFU3"/>
<dbReference type="EMBL" id="CP022196">
    <property type="protein sequence ID" value="ATG48884.1"/>
    <property type="molecule type" value="Genomic_DNA"/>
</dbReference>
<proteinExistence type="predicted"/>